<gene>
    <name evidence="2" type="ORF">J2851_006829</name>
</gene>
<proteinExistence type="predicted"/>
<comment type="caution">
    <text evidence="2">The sequence shown here is derived from an EMBL/GenBank/DDBJ whole genome shotgun (WGS) entry which is preliminary data.</text>
</comment>
<name>A0ABS4T043_9PROT</name>
<dbReference type="InterPro" id="IPR023346">
    <property type="entry name" value="Lysozyme-like_dom_sf"/>
</dbReference>
<dbReference type="Gene3D" id="1.10.530.10">
    <property type="match status" value="1"/>
</dbReference>
<dbReference type="SUPFAM" id="SSF53955">
    <property type="entry name" value="Lysozyme-like"/>
    <property type="match status" value="1"/>
</dbReference>
<reference evidence="2 3" key="1">
    <citation type="submission" date="2021-03" db="EMBL/GenBank/DDBJ databases">
        <title>Genomic Encyclopedia of Type Strains, Phase III (KMG-III): the genomes of soil and plant-associated and newly described type strains.</title>
        <authorList>
            <person name="Whitman W."/>
        </authorList>
    </citation>
    <scope>NUCLEOTIDE SEQUENCE [LARGE SCALE GENOMIC DNA]</scope>
    <source>
        <strain evidence="2 3">IMMIB AFH-6</strain>
    </source>
</reference>
<dbReference type="PANTHER" id="PTHR34408">
    <property type="entry name" value="FAMILY PROTEIN, PUTATIVE-RELATED"/>
    <property type="match status" value="1"/>
</dbReference>
<dbReference type="Proteomes" id="UP000781958">
    <property type="component" value="Unassembled WGS sequence"/>
</dbReference>
<dbReference type="PANTHER" id="PTHR34408:SF1">
    <property type="entry name" value="GLYCOSYL HYDROLASE FAMILY 19 DOMAIN-CONTAINING PROTEIN HI_1415"/>
    <property type="match status" value="1"/>
</dbReference>
<dbReference type="InterPro" id="IPR052354">
    <property type="entry name" value="Cell_Wall_Dynamics_Protein"/>
</dbReference>
<dbReference type="Gene3D" id="1.10.101.10">
    <property type="entry name" value="PGBD-like superfamily/PGBD"/>
    <property type="match status" value="1"/>
</dbReference>
<evidence type="ECO:0000259" key="1">
    <source>
        <dbReference type="Pfam" id="PF00182"/>
    </source>
</evidence>
<dbReference type="InterPro" id="IPR036366">
    <property type="entry name" value="PGBDSf"/>
</dbReference>
<dbReference type="InterPro" id="IPR000726">
    <property type="entry name" value="Glyco_hydro_19_cat"/>
</dbReference>
<evidence type="ECO:0000313" key="3">
    <source>
        <dbReference type="Proteomes" id="UP000781958"/>
    </source>
</evidence>
<evidence type="ECO:0000313" key="2">
    <source>
        <dbReference type="EMBL" id="MBP2297010.1"/>
    </source>
</evidence>
<sequence>MCITGSVGQNGRNDKGDVKRIQLLLNMNAAACGLEKPLVADGLCGSGTIGVLNAFQRHAGVMSNGRAEPGDQTMKAFQDRLPRGLTKEKLWTIMTGATEAHIKRYHEPLLNCLERNGIDTPLRVAHFLAQVGHECGDFRYQEEIADGSAYEGRKDLGNTQPGDGKRFKGRGLIQLTGRSNYTRYGEAIGRDLVTGDNARQVADDPELAIDVACWYWTSRKLNQWADEDNVRELTRRINGGYNGLEDRELRLARAKWVLAIG</sequence>
<organism evidence="2 3">
    <name type="scientific">Azospirillum rugosum</name>
    <dbReference type="NCBI Taxonomy" id="416170"/>
    <lineage>
        <taxon>Bacteria</taxon>
        <taxon>Pseudomonadati</taxon>
        <taxon>Pseudomonadota</taxon>
        <taxon>Alphaproteobacteria</taxon>
        <taxon>Rhodospirillales</taxon>
        <taxon>Azospirillaceae</taxon>
        <taxon>Azospirillum</taxon>
    </lineage>
</organism>
<keyword evidence="3" id="KW-1185">Reference proteome</keyword>
<protein>
    <submittedName>
        <fullName evidence="2">Chitinase</fullName>
    </submittedName>
</protein>
<dbReference type="Pfam" id="PF00182">
    <property type="entry name" value="Glyco_hydro_19"/>
    <property type="match status" value="1"/>
</dbReference>
<accession>A0ABS4T043</accession>
<feature type="domain" description="Glycoside hydrolase family 19 catalytic" evidence="1">
    <location>
        <begin position="135"/>
        <end position="222"/>
    </location>
</feature>
<dbReference type="EMBL" id="JAGINP010000038">
    <property type="protein sequence ID" value="MBP2297010.1"/>
    <property type="molecule type" value="Genomic_DNA"/>
</dbReference>
<dbReference type="RefSeq" id="WP_209773090.1">
    <property type="nucleotide sequence ID" value="NZ_JAGINP010000038.1"/>
</dbReference>